<accession>A0ABS7ZR73</accession>
<proteinExistence type="predicted"/>
<gene>
    <name evidence="2" type="ORF">I9W95_11455</name>
</gene>
<evidence type="ECO:0000313" key="2">
    <source>
        <dbReference type="EMBL" id="MCA6064222.1"/>
    </source>
</evidence>
<dbReference type="RefSeq" id="WP_225674980.1">
    <property type="nucleotide sequence ID" value="NZ_JAEDAH010000058.1"/>
</dbReference>
<sequence length="527" mass="54993">MTKRSLLAIAIASLTSQAALAAPFLPMDARGLAMGNTGVASAARAHAPAYNPSLLSQGSEDDDFALLFPQLGANVSDEEELVDEAQLISDEIFPAFEDAIEGSGISDGLDNNLDTLTTRISQLETAINSGNAAQIKTANDNLKAALTLVDGDLDLTQSSITDLTESLGNISGSPLSARLGVGGALAIPSKKFAAAVSVSGSANISGRVNFADSDLDLLNSYVPAAQGYIDAAENVTSEIDSATADNNVLPSEVAALKLAVEDLQDYSYTSGDGTVIFDNGELSDAASNANLSSTAEIVAVAIADVGVSFSREFDIAGEAVAIGITPKLQMITTYHYADEVDGFEDVEEDDLEDSKEDYSNVNLDIGASWRFGGEKKWIVGVVGKNLLGGEFDYADVTVTPKDSNGNPNGLPYTIDGGSVSLEPQFRAGLAYDGDWVNAAIDLDLMENDPIAFESATQFLAFGAEFDVFGTVQLRAGYRTNLSNSGSDIVSVGLGLSPFGVHFDIAAMANIDNPESEAGVALETGFYF</sequence>
<feature type="chain" id="PRO_5045954890" evidence="1">
    <location>
        <begin position="22"/>
        <end position="527"/>
    </location>
</feature>
<name>A0ABS7ZR73_9GAMM</name>
<evidence type="ECO:0000256" key="1">
    <source>
        <dbReference type="SAM" id="SignalP"/>
    </source>
</evidence>
<keyword evidence="1" id="KW-0732">Signal</keyword>
<dbReference type="EMBL" id="JAEDAH010000058">
    <property type="protein sequence ID" value="MCA6064222.1"/>
    <property type="molecule type" value="Genomic_DNA"/>
</dbReference>
<dbReference type="Pfam" id="PF13729">
    <property type="entry name" value="TraF_2"/>
    <property type="match status" value="1"/>
</dbReference>
<feature type="signal peptide" evidence="1">
    <location>
        <begin position="1"/>
        <end position="21"/>
    </location>
</feature>
<keyword evidence="3" id="KW-1185">Reference proteome</keyword>
<dbReference type="InterPro" id="IPR032811">
    <property type="entry name" value="Put_conjugal_transfer"/>
</dbReference>
<reference evidence="2 3" key="1">
    <citation type="submission" date="2020-12" db="EMBL/GenBank/DDBJ databases">
        <title>Novel Thalassolituus-related marine hydrocarbonoclastic bacteria mediated algae-derived hydrocarbons mineralization in twilight zone of the northern South China Sea.</title>
        <authorList>
            <person name="Dong C."/>
        </authorList>
    </citation>
    <scope>NUCLEOTIDE SEQUENCE [LARGE SCALE GENOMIC DNA]</scope>
    <source>
        <strain evidence="2 3">IMCC1826</strain>
    </source>
</reference>
<protein>
    <submittedName>
        <fullName evidence="2">Conjugal transfer protein TraF</fullName>
    </submittedName>
</protein>
<dbReference type="Proteomes" id="UP000714380">
    <property type="component" value="Unassembled WGS sequence"/>
</dbReference>
<evidence type="ECO:0000313" key="3">
    <source>
        <dbReference type="Proteomes" id="UP000714380"/>
    </source>
</evidence>
<comment type="caution">
    <text evidence="2">The sequence shown here is derived from an EMBL/GenBank/DDBJ whole genome shotgun (WGS) entry which is preliminary data.</text>
</comment>
<organism evidence="2 3">
    <name type="scientific">Thalassolituus marinus</name>
    <dbReference type="NCBI Taxonomy" id="671053"/>
    <lineage>
        <taxon>Bacteria</taxon>
        <taxon>Pseudomonadati</taxon>
        <taxon>Pseudomonadota</taxon>
        <taxon>Gammaproteobacteria</taxon>
        <taxon>Oceanospirillales</taxon>
        <taxon>Oceanospirillaceae</taxon>
        <taxon>Thalassolituus</taxon>
    </lineage>
</organism>